<dbReference type="GO" id="GO:0005886">
    <property type="term" value="C:plasma membrane"/>
    <property type="evidence" value="ECO:0007669"/>
    <property type="project" value="TreeGrafter"/>
</dbReference>
<keyword evidence="5" id="KW-1185">Reference proteome</keyword>
<dbReference type="PANTHER" id="PTHR30487">
    <property type="entry name" value="TYPE 4 PREPILIN-LIKE PROTEINS LEADER PEPTIDE-PROCESSING ENZYME"/>
    <property type="match status" value="1"/>
</dbReference>
<evidence type="ECO:0000259" key="3">
    <source>
        <dbReference type="Pfam" id="PF01478"/>
    </source>
</evidence>
<dbReference type="GO" id="GO:0008168">
    <property type="term" value="F:methyltransferase activity"/>
    <property type="evidence" value="ECO:0007669"/>
    <property type="project" value="UniProtKB-KW"/>
</dbReference>
<keyword evidence="2" id="KW-1133">Transmembrane helix</keyword>
<comment type="caution">
    <text evidence="4">The sequence shown here is derived from an EMBL/GenBank/DDBJ whole genome shotgun (WGS) entry which is preliminary data.</text>
</comment>
<dbReference type="Proteomes" id="UP000319746">
    <property type="component" value="Unassembled WGS sequence"/>
</dbReference>
<keyword evidence="4" id="KW-0808">Transferase</keyword>
<gene>
    <name evidence="4" type="ORF">FB556_1778</name>
</gene>
<feature type="domain" description="Prepilin type IV endopeptidase peptidase" evidence="3">
    <location>
        <begin position="34"/>
        <end position="140"/>
    </location>
</feature>
<dbReference type="Pfam" id="PF01478">
    <property type="entry name" value="Peptidase_A24"/>
    <property type="match status" value="1"/>
</dbReference>
<dbReference type="InterPro" id="IPR050882">
    <property type="entry name" value="Prepilin_peptidase/N-MTase"/>
</dbReference>
<dbReference type="InterPro" id="IPR000045">
    <property type="entry name" value="Prepilin_IV_endopep_pep"/>
</dbReference>
<dbReference type="PANTHER" id="PTHR30487:SF0">
    <property type="entry name" value="PREPILIN LEADER PEPTIDASE_N-METHYLTRANSFERASE-RELATED"/>
    <property type="match status" value="1"/>
</dbReference>
<evidence type="ECO:0000313" key="5">
    <source>
        <dbReference type="Proteomes" id="UP000319746"/>
    </source>
</evidence>
<dbReference type="RefSeq" id="WP_246057326.1">
    <property type="nucleotide sequence ID" value="NZ_BAABAN010000005.1"/>
</dbReference>
<evidence type="ECO:0000313" key="4">
    <source>
        <dbReference type="EMBL" id="TQL71305.1"/>
    </source>
</evidence>
<protein>
    <submittedName>
        <fullName evidence="4">Leader peptidase (Prepilin peptidase)/N-methyltransferase</fullName>
    </submittedName>
</protein>
<name>A0A543AFF0_9MICC</name>
<dbReference type="AlphaFoldDB" id="A0A543AFF0"/>
<comment type="similarity">
    <text evidence="1">Belongs to the peptidase A24 family.</text>
</comment>
<feature type="transmembrane region" description="Helical" evidence="2">
    <location>
        <begin position="46"/>
        <end position="67"/>
    </location>
</feature>
<evidence type="ECO:0000256" key="1">
    <source>
        <dbReference type="ARBA" id="ARBA00005801"/>
    </source>
</evidence>
<sequence length="173" mass="17959">MIDLLAQELARTSAELLPLVCLFAALAWFGVYGAILFIIDVREHRLPNVLTASLAIGASLLLLTSSWTATSDSFLAGRALPAILGALAYCAAMFLLHVVTRAGIGMGDVKLAAGLGLYTGFLGVDALIAGFVLAFVIGGAQAVYLVVFRGASKSTRIAFGPAMLVGCLVVLLM</sequence>
<keyword evidence="2" id="KW-0472">Membrane</keyword>
<keyword evidence="2" id="KW-0812">Transmembrane</keyword>
<feature type="transmembrane region" description="Helical" evidence="2">
    <location>
        <begin position="111"/>
        <end position="137"/>
    </location>
</feature>
<organism evidence="4 5">
    <name type="scientific">Enteractinococcus coprophilus</name>
    <dbReference type="NCBI Taxonomy" id="1027633"/>
    <lineage>
        <taxon>Bacteria</taxon>
        <taxon>Bacillati</taxon>
        <taxon>Actinomycetota</taxon>
        <taxon>Actinomycetes</taxon>
        <taxon>Micrococcales</taxon>
        <taxon>Micrococcaceae</taxon>
    </lineage>
</organism>
<dbReference type="GO" id="GO:0032259">
    <property type="term" value="P:methylation"/>
    <property type="evidence" value="ECO:0007669"/>
    <property type="project" value="UniProtKB-KW"/>
</dbReference>
<feature type="transmembrane region" description="Helical" evidence="2">
    <location>
        <begin position="157"/>
        <end position="172"/>
    </location>
</feature>
<dbReference type="GO" id="GO:0004190">
    <property type="term" value="F:aspartic-type endopeptidase activity"/>
    <property type="evidence" value="ECO:0007669"/>
    <property type="project" value="InterPro"/>
</dbReference>
<proteinExistence type="inferred from homology"/>
<keyword evidence="4" id="KW-0489">Methyltransferase</keyword>
<evidence type="ECO:0000256" key="2">
    <source>
        <dbReference type="SAM" id="Phobius"/>
    </source>
</evidence>
<feature type="transmembrane region" description="Helical" evidence="2">
    <location>
        <begin position="79"/>
        <end position="99"/>
    </location>
</feature>
<accession>A0A543AFF0</accession>
<feature type="transmembrane region" description="Helical" evidence="2">
    <location>
        <begin position="16"/>
        <end position="39"/>
    </location>
</feature>
<dbReference type="EMBL" id="VFOU01000003">
    <property type="protein sequence ID" value="TQL71305.1"/>
    <property type="molecule type" value="Genomic_DNA"/>
</dbReference>
<reference evidence="4 5" key="1">
    <citation type="submission" date="2019-06" db="EMBL/GenBank/DDBJ databases">
        <title>Sequencing the genomes of 1000 actinobacteria strains.</title>
        <authorList>
            <person name="Klenk H.-P."/>
        </authorList>
    </citation>
    <scope>NUCLEOTIDE SEQUENCE [LARGE SCALE GENOMIC DNA]</scope>
    <source>
        <strain evidence="4 5">DSM 24083</strain>
    </source>
</reference>
<dbReference type="Gene3D" id="1.20.120.1220">
    <property type="match status" value="1"/>
</dbReference>
<dbReference type="GO" id="GO:0006465">
    <property type="term" value="P:signal peptide processing"/>
    <property type="evidence" value="ECO:0007669"/>
    <property type="project" value="TreeGrafter"/>
</dbReference>